<dbReference type="EMBL" id="JAAROL010000005">
    <property type="protein sequence ID" value="MBC1332770.1"/>
    <property type="molecule type" value="Genomic_DNA"/>
</dbReference>
<dbReference type="EMBL" id="JAASWV010000025">
    <property type="protein sequence ID" value="MBC2312146.1"/>
    <property type="molecule type" value="Genomic_DNA"/>
</dbReference>
<evidence type="ECO:0000313" key="31">
    <source>
        <dbReference type="Proteomes" id="UP000544413"/>
    </source>
</evidence>
<dbReference type="GO" id="GO:0008982">
    <property type="term" value="F:protein-N(PI)-phosphohistidine-sugar phosphotransferase activity"/>
    <property type="evidence" value="ECO:0007669"/>
    <property type="project" value="InterPro"/>
</dbReference>
<evidence type="ECO:0000256" key="6">
    <source>
        <dbReference type="ARBA" id="ARBA00022777"/>
    </source>
</evidence>
<evidence type="ECO:0000313" key="21">
    <source>
        <dbReference type="EMBL" id="MBC2294305.1"/>
    </source>
</evidence>
<evidence type="ECO:0000313" key="14">
    <source>
        <dbReference type="EMBL" id="MBC1561641.1"/>
    </source>
</evidence>
<evidence type="ECO:0000256" key="5">
    <source>
        <dbReference type="ARBA" id="ARBA00022683"/>
    </source>
</evidence>
<evidence type="ECO:0000313" key="34">
    <source>
        <dbReference type="Proteomes" id="UP000550367"/>
    </source>
</evidence>
<evidence type="ECO:0000313" key="36">
    <source>
        <dbReference type="Proteomes" id="UP000574104"/>
    </source>
</evidence>
<dbReference type="Proteomes" id="UP000586951">
    <property type="component" value="Unassembled WGS sequence"/>
</dbReference>
<dbReference type="EMBL" id="JAARPT010000002">
    <property type="protein sequence ID" value="MBC1401060.1"/>
    <property type="molecule type" value="Genomic_DNA"/>
</dbReference>
<keyword evidence="24" id="KW-1185">Reference proteome</keyword>
<evidence type="ECO:0000313" key="11">
    <source>
        <dbReference type="EMBL" id="MBC1332770.1"/>
    </source>
</evidence>
<feature type="domain" description="PTS EIIB type-3" evidence="8">
    <location>
        <begin position="5"/>
        <end position="114"/>
    </location>
</feature>
<evidence type="ECO:0000313" key="23">
    <source>
        <dbReference type="EMBL" id="MBC2371474.1"/>
    </source>
</evidence>
<evidence type="ECO:0000313" key="28">
    <source>
        <dbReference type="Proteomes" id="UP000541955"/>
    </source>
</evidence>
<dbReference type="EMBL" id="JAARZS010000010">
    <property type="protein sequence ID" value="MBC2283732.1"/>
    <property type="molecule type" value="Genomic_DNA"/>
</dbReference>
<dbReference type="InterPro" id="IPR003501">
    <property type="entry name" value="PTS_EIIB_2/3"/>
</dbReference>
<feature type="modified residue" description="Phosphocysteine; by EIIA" evidence="7">
    <location>
        <position position="12"/>
    </location>
</feature>
<dbReference type="Proteomes" id="UP000533953">
    <property type="component" value="Unassembled WGS sequence"/>
</dbReference>
<dbReference type="Proteomes" id="UP000547643">
    <property type="component" value="Unassembled WGS sequence"/>
</dbReference>
<dbReference type="Proteomes" id="UP000543005">
    <property type="component" value="Unassembled WGS sequence"/>
</dbReference>
<evidence type="ECO:0000256" key="7">
    <source>
        <dbReference type="PROSITE-ProRule" id="PRU00423"/>
    </source>
</evidence>
<accession>A0A099WET4</accession>
<evidence type="ECO:0000313" key="38">
    <source>
        <dbReference type="Proteomes" id="UP000586951"/>
    </source>
</evidence>
<keyword evidence="6" id="KW-0418">Kinase</keyword>
<sequence>MNLERLHILLVCNLGASTGVMVTKMKEIAQSSEKLRQTDVRIEAHPAGELREYVADFDVIMVGPQIKHQLKQLSEIANEYGKPIQVIDTKDYGTVNGANILKDAIILKLNGEEKGERG</sequence>
<dbReference type="Proteomes" id="UP000532866">
    <property type="component" value="Unassembled WGS sequence"/>
</dbReference>
<proteinExistence type="predicted"/>
<dbReference type="eggNOG" id="COG1440">
    <property type="taxonomic scope" value="Bacteria"/>
</dbReference>
<dbReference type="Proteomes" id="UP000541955">
    <property type="component" value="Unassembled WGS sequence"/>
</dbReference>
<evidence type="ECO:0000313" key="18">
    <source>
        <dbReference type="EMBL" id="MBC2175320.1"/>
    </source>
</evidence>
<evidence type="ECO:0000256" key="3">
    <source>
        <dbReference type="ARBA" id="ARBA00022597"/>
    </source>
</evidence>
<dbReference type="OrthoDB" id="9808134at2"/>
<dbReference type="Proteomes" id="UP000565628">
    <property type="component" value="Unassembled WGS sequence"/>
</dbReference>
<evidence type="ECO:0000313" key="22">
    <source>
        <dbReference type="EMBL" id="MBC2312146.1"/>
    </source>
</evidence>
<dbReference type="STRING" id="1552123.EP57_02585"/>
<dbReference type="InterPro" id="IPR051819">
    <property type="entry name" value="PTS_sugar-specific_EIIB"/>
</dbReference>
<dbReference type="Proteomes" id="UP000543379">
    <property type="component" value="Unassembled WGS sequence"/>
</dbReference>
<dbReference type="EMBL" id="JAASTX010000003">
    <property type="protein sequence ID" value="MBC1490797.1"/>
    <property type="molecule type" value="Genomic_DNA"/>
</dbReference>
<keyword evidence="1" id="KW-0813">Transport</keyword>
<dbReference type="PANTHER" id="PTHR34581">
    <property type="entry name" value="PTS SYSTEM N,N'-DIACETYLCHITOBIOSE-SPECIFIC EIIB COMPONENT"/>
    <property type="match status" value="1"/>
</dbReference>
<evidence type="ECO:0000313" key="24">
    <source>
        <dbReference type="Proteomes" id="UP000029844"/>
    </source>
</evidence>
<dbReference type="SUPFAM" id="SSF52794">
    <property type="entry name" value="PTS system IIB component-like"/>
    <property type="match status" value="1"/>
</dbReference>
<dbReference type="PANTHER" id="PTHR34581:SF2">
    <property type="entry name" value="PTS SYSTEM N,N'-DIACETYLCHITOBIOSE-SPECIFIC EIIB COMPONENT"/>
    <property type="match status" value="1"/>
</dbReference>
<evidence type="ECO:0000313" key="19">
    <source>
        <dbReference type="EMBL" id="MBC2243082.1"/>
    </source>
</evidence>
<keyword evidence="2" id="KW-0597">Phosphoprotein</keyword>
<dbReference type="EMBL" id="JAAROV010000002">
    <property type="protein sequence ID" value="MBC1316772.1"/>
    <property type="molecule type" value="Genomic_DNA"/>
</dbReference>
<dbReference type="EMBL" id="JAARUV010000003">
    <property type="protein sequence ID" value="MBC1779181.1"/>
    <property type="molecule type" value="Genomic_DNA"/>
</dbReference>
<evidence type="ECO:0000256" key="1">
    <source>
        <dbReference type="ARBA" id="ARBA00022448"/>
    </source>
</evidence>
<dbReference type="Proteomes" id="UP000029844">
    <property type="component" value="Unassembled WGS sequence"/>
</dbReference>
<evidence type="ECO:0000256" key="4">
    <source>
        <dbReference type="ARBA" id="ARBA00022679"/>
    </source>
</evidence>
<evidence type="ECO:0000313" key="17">
    <source>
        <dbReference type="EMBL" id="MBC1779181.1"/>
    </source>
</evidence>
<dbReference type="Proteomes" id="UP000546244">
    <property type="component" value="Unassembled WGS sequence"/>
</dbReference>
<name>A0A099WET4_9LIST</name>
<evidence type="ECO:0000313" key="13">
    <source>
        <dbReference type="EMBL" id="MBC1490797.1"/>
    </source>
</evidence>
<dbReference type="AlphaFoldDB" id="A0A099WET4"/>
<dbReference type="EMBL" id="JAARRW010000002">
    <property type="protein sequence ID" value="MBC1561641.1"/>
    <property type="molecule type" value="Genomic_DNA"/>
</dbReference>
<evidence type="ECO:0000313" key="26">
    <source>
        <dbReference type="Proteomes" id="UP000533953"/>
    </source>
</evidence>
<evidence type="ECO:0000313" key="15">
    <source>
        <dbReference type="EMBL" id="MBC1565278.1"/>
    </source>
</evidence>
<evidence type="ECO:0000313" key="20">
    <source>
        <dbReference type="EMBL" id="MBC2283732.1"/>
    </source>
</evidence>
<dbReference type="CDD" id="cd05564">
    <property type="entry name" value="PTS_IIB_chitobiose_lichenan"/>
    <property type="match status" value="1"/>
</dbReference>
<dbReference type="GO" id="GO:0009401">
    <property type="term" value="P:phosphoenolpyruvate-dependent sugar phosphotransferase system"/>
    <property type="evidence" value="ECO:0007669"/>
    <property type="project" value="UniProtKB-KW"/>
</dbReference>
<reference evidence="9 24" key="1">
    <citation type="submission" date="2014-05" db="EMBL/GenBank/DDBJ databases">
        <title>Novel Listeriaceae from food processing environments.</title>
        <authorList>
            <person name="den Bakker H.C."/>
        </authorList>
    </citation>
    <scope>NUCLEOTIDE SEQUENCE [LARGE SCALE GENOMIC DNA]</scope>
    <source>
        <strain evidence="9 24">FSL A5-0281</strain>
    </source>
</reference>
<dbReference type="Proteomes" id="UP000574104">
    <property type="component" value="Unassembled WGS sequence"/>
</dbReference>
<evidence type="ECO:0000313" key="30">
    <source>
        <dbReference type="Proteomes" id="UP000543379"/>
    </source>
</evidence>
<keyword evidence="5" id="KW-0598">Phosphotransferase system</keyword>
<keyword evidence="3 10" id="KW-0762">Sugar transport</keyword>
<dbReference type="Proteomes" id="UP000541735">
    <property type="component" value="Unassembled WGS sequence"/>
</dbReference>
<evidence type="ECO:0000313" key="29">
    <source>
        <dbReference type="Proteomes" id="UP000543005"/>
    </source>
</evidence>
<dbReference type="InterPro" id="IPR036095">
    <property type="entry name" value="PTS_EIIB-like_sf"/>
</dbReference>
<evidence type="ECO:0000313" key="32">
    <source>
        <dbReference type="Proteomes" id="UP000546244"/>
    </source>
</evidence>
<keyword evidence="4" id="KW-0808">Transferase</keyword>
<dbReference type="EMBL" id="JAARZT010000029">
    <property type="protein sequence ID" value="MBC2294305.1"/>
    <property type="molecule type" value="Genomic_DNA"/>
</dbReference>
<evidence type="ECO:0000313" key="12">
    <source>
        <dbReference type="EMBL" id="MBC1401060.1"/>
    </source>
</evidence>
<evidence type="ECO:0000256" key="2">
    <source>
        <dbReference type="ARBA" id="ARBA00022553"/>
    </source>
</evidence>
<dbReference type="GeneID" id="58716321"/>
<evidence type="ECO:0000313" key="16">
    <source>
        <dbReference type="EMBL" id="MBC1617112.1"/>
    </source>
</evidence>
<dbReference type="Gene3D" id="3.40.50.2300">
    <property type="match status" value="1"/>
</dbReference>
<dbReference type="EMBL" id="JNFA01000005">
    <property type="protein sequence ID" value="KGL43482.1"/>
    <property type="molecule type" value="Genomic_DNA"/>
</dbReference>
<dbReference type="Proteomes" id="UP000585696">
    <property type="component" value="Unassembled WGS sequence"/>
</dbReference>
<dbReference type="Pfam" id="PF02302">
    <property type="entry name" value="PTS_IIB"/>
    <property type="match status" value="1"/>
</dbReference>
<reference evidence="25 26" key="2">
    <citation type="submission" date="2020-03" db="EMBL/GenBank/DDBJ databases">
        <title>Soil Listeria distribution.</title>
        <authorList>
            <person name="Liao J."/>
            <person name="Wiedmann M."/>
        </authorList>
    </citation>
    <scope>NUCLEOTIDE SEQUENCE [LARGE SCALE GENOMIC DNA]</scope>
    <source>
        <strain evidence="22 35">FSL L7-0039</strain>
        <strain evidence="21 29">FSL L7-0051</strain>
        <strain evidence="20 37">FSL L7-0054</strain>
        <strain evidence="19 34">FSL L7-0153</strain>
        <strain evidence="18 27">FSL L7-0259</strain>
        <strain evidence="17 33">FSL L7-1017</strain>
        <strain evidence="16 36">FSL L7-1299</strain>
        <strain evidence="14 28">FSL L7-1387</strain>
        <strain evidence="15 38">FSL L7-1427</strain>
        <strain evidence="13 26">FSL L7-1547</strain>
        <strain evidence="12 31">FSL L7-1658</strain>
        <strain evidence="10 30">FSL L7-1816</strain>
        <strain evidence="11 25">FSL L7-1833</strain>
        <strain evidence="23 32">FSL L7-1850</strain>
    </source>
</reference>
<dbReference type="Proteomes" id="UP000544413">
    <property type="component" value="Unassembled WGS sequence"/>
</dbReference>
<protein>
    <submittedName>
        <fullName evidence="9">PTS beta-glucoside transporter subunit IIB</fullName>
    </submittedName>
    <submittedName>
        <fullName evidence="10">PTS sugar transporter subunit IIB</fullName>
    </submittedName>
</protein>
<dbReference type="EMBL" id="JAARYY010000002">
    <property type="protein sequence ID" value="MBC2243082.1"/>
    <property type="molecule type" value="Genomic_DNA"/>
</dbReference>
<dbReference type="EMBL" id="JAARMV010000001">
    <property type="protein sequence ID" value="MBC2371474.1"/>
    <property type="molecule type" value="Genomic_DNA"/>
</dbReference>
<dbReference type="Proteomes" id="UP000550367">
    <property type="component" value="Unassembled WGS sequence"/>
</dbReference>
<evidence type="ECO:0000313" key="33">
    <source>
        <dbReference type="Proteomes" id="UP000547643"/>
    </source>
</evidence>
<evidence type="ECO:0000313" key="35">
    <source>
        <dbReference type="Proteomes" id="UP000565628"/>
    </source>
</evidence>
<organism evidence="9 24">
    <name type="scientific">Listeria booriae</name>
    <dbReference type="NCBI Taxonomy" id="1552123"/>
    <lineage>
        <taxon>Bacteria</taxon>
        <taxon>Bacillati</taxon>
        <taxon>Bacillota</taxon>
        <taxon>Bacilli</taxon>
        <taxon>Bacillales</taxon>
        <taxon>Listeriaceae</taxon>
        <taxon>Listeria</taxon>
    </lineage>
</organism>
<dbReference type="EMBL" id="JAARYD010000001">
    <property type="protein sequence ID" value="MBC2175320.1"/>
    <property type="molecule type" value="Genomic_DNA"/>
</dbReference>
<dbReference type="PROSITE" id="PS51100">
    <property type="entry name" value="PTS_EIIB_TYPE_3"/>
    <property type="match status" value="1"/>
</dbReference>
<comment type="caution">
    <text evidence="9">The sequence shown here is derived from an EMBL/GenBank/DDBJ whole genome shotgun (WGS) entry which is preliminary data.</text>
</comment>
<evidence type="ECO:0000313" key="37">
    <source>
        <dbReference type="Proteomes" id="UP000585696"/>
    </source>
</evidence>
<gene>
    <name evidence="9" type="ORF">EP57_02585</name>
    <name evidence="11" type="ORF">HB759_12550</name>
    <name evidence="10" type="ORF">HB811_08305</name>
    <name evidence="12" type="ORF">HB836_05570</name>
    <name evidence="14" type="ORF">HB902_06130</name>
    <name evidence="16" type="ORF">HB904_12980</name>
    <name evidence="15" type="ORF">HB907_07660</name>
    <name evidence="23" type="ORF">HBP98_05560</name>
    <name evidence="17" type="ORF">HCA46_10050</name>
    <name evidence="19" type="ORF">HCB25_03315</name>
    <name evidence="18" type="ORF">HCB27_01725</name>
    <name evidence="20" type="ORF">HCB69_05030</name>
    <name evidence="21" type="ORF">HCC36_13780</name>
    <name evidence="13" type="ORF">HCI99_03070</name>
    <name evidence="22" type="ORF">HCJ81_14730</name>
</gene>
<evidence type="ECO:0000313" key="25">
    <source>
        <dbReference type="Proteomes" id="UP000532866"/>
    </source>
</evidence>
<evidence type="ECO:0000313" key="9">
    <source>
        <dbReference type="EMBL" id="KGL43482.1"/>
    </source>
</evidence>
<dbReference type="RefSeq" id="WP_036083927.1">
    <property type="nucleotide sequence ID" value="NZ_CBCSHQ010000001.1"/>
</dbReference>
<dbReference type="InterPro" id="IPR013012">
    <property type="entry name" value="PTS_EIIB_3"/>
</dbReference>
<dbReference type="GO" id="GO:0016301">
    <property type="term" value="F:kinase activity"/>
    <property type="evidence" value="ECO:0007669"/>
    <property type="project" value="UniProtKB-KW"/>
</dbReference>
<evidence type="ECO:0000259" key="8">
    <source>
        <dbReference type="PROSITE" id="PS51100"/>
    </source>
</evidence>
<dbReference type="EMBL" id="JAARRU010000002">
    <property type="protein sequence ID" value="MBC1565278.1"/>
    <property type="molecule type" value="Genomic_DNA"/>
</dbReference>
<evidence type="ECO:0000313" key="10">
    <source>
        <dbReference type="EMBL" id="MBC1316772.1"/>
    </source>
</evidence>
<dbReference type="EMBL" id="JAARSH010000009">
    <property type="protein sequence ID" value="MBC1617112.1"/>
    <property type="molecule type" value="Genomic_DNA"/>
</dbReference>
<evidence type="ECO:0000313" key="27">
    <source>
        <dbReference type="Proteomes" id="UP000541735"/>
    </source>
</evidence>